<reference evidence="6" key="2">
    <citation type="journal article" date="2022" name="Hortic Res">
        <title>The genome of Dioscorea zingiberensis sheds light on the biosynthesis, origin and evolution of the medicinally important diosgenin saponins.</title>
        <authorList>
            <person name="Li Y."/>
            <person name="Tan C."/>
            <person name="Li Z."/>
            <person name="Guo J."/>
            <person name="Li S."/>
            <person name="Chen X."/>
            <person name="Wang C."/>
            <person name="Dai X."/>
            <person name="Yang H."/>
            <person name="Song W."/>
            <person name="Hou L."/>
            <person name="Xu J."/>
            <person name="Tong Z."/>
            <person name="Xu A."/>
            <person name="Yuan X."/>
            <person name="Wang W."/>
            <person name="Yang Q."/>
            <person name="Chen L."/>
            <person name="Sun Z."/>
            <person name="Wang K."/>
            <person name="Pan B."/>
            <person name="Chen J."/>
            <person name="Bao Y."/>
            <person name="Liu F."/>
            <person name="Qi X."/>
            <person name="Gang D.R."/>
            <person name="Wen J."/>
            <person name="Li J."/>
        </authorList>
    </citation>
    <scope>NUCLEOTIDE SEQUENCE</scope>
    <source>
        <strain evidence="6">Dzin_1.0</strain>
    </source>
</reference>
<feature type="binding site" evidence="5">
    <location>
        <position position="429"/>
    </location>
    <ligand>
        <name>Fe cation</name>
        <dbReference type="ChEBI" id="CHEBI:24875"/>
        <note>catalytic</note>
    </ligand>
</feature>
<comment type="caution">
    <text evidence="6">The sequence shown here is derived from an EMBL/GenBank/DDBJ whole genome shotgun (WGS) entry which is preliminary data.</text>
</comment>
<feature type="binding site" evidence="5">
    <location>
        <position position="316"/>
    </location>
    <ligand>
        <name>Fe cation</name>
        <dbReference type="ChEBI" id="CHEBI:24875"/>
        <note>catalytic</note>
    </ligand>
</feature>
<evidence type="ECO:0000256" key="3">
    <source>
        <dbReference type="ARBA" id="ARBA00022964"/>
    </source>
</evidence>
<evidence type="ECO:0000256" key="5">
    <source>
        <dbReference type="PIRSR" id="PIRSR604294-1"/>
    </source>
</evidence>
<gene>
    <name evidence="6" type="ORF">J5N97_004448</name>
</gene>
<dbReference type="OrthoDB" id="1069523at2759"/>
<evidence type="ECO:0000313" key="7">
    <source>
        <dbReference type="Proteomes" id="UP001085076"/>
    </source>
</evidence>
<keyword evidence="7" id="KW-1185">Reference proteome</keyword>
<comment type="similarity">
    <text evidence="1">Belongs to the carotenoid oxygenase family.</text>
</comment>
<dbReference type="InterPro" id="IPR004294">
    <property type="entry name" value="Carotenoid_Oase"/>
</dbReference>
<dbReference type="GO" id="GO:0016121">
    <property type="term" value="P:carotene catabolic process"/>
    <property type="evidence" value="ECO:0007669"/>
    <property type="project" value="TreeGrafter"/>
</dbReference>
<keyword evidence="2 5" id="KW-0479">Metal-binding</keyword>
<dbReference type="EMBL" id="JAGGNH010000001">
    <property type="protein sequence ID" value="KAJ0986092.1"/>
    <property type="molecule type" value="Genomic_DNA"/>
</dbReference>
<keyword evidence="4 5" id="KW-0408">Iron</keyword>
<comment type="cofactor">
    <cofactor evidence="5">
        <name>Fe(2+)</name>
        <dbReference type="ChEBI" id="CHEBI:29033"/>
    </cofactor>
    <text evidence="5">Binds 1 Fe(2+) ion per subunit.</text>
</comment>
<accession>A0A9D5D7W4</accession>
<name>A0A9D5D7W4_9LILI</name>
<dbReference type="PANTHER" id="PTHR10543">
    <property type="entry name" value="BETA-CAROTENE DIOXYGENASE"/>
    <property type="match status" value="1"/>
</dbReference>
<keyword evidence="3" id="KW-0560">Oxidoreductase</keyword>
<dbReference type="Proteomes" id="UP001085076">
    <property type="component" value="Miscellaneous, Linkage group lg01"/>
</dbReference>
<dbReference type="AlphaFoldDB" id="A0A9D5D7W4"/>
<dbReference type="GO" id="GO:0046872">
    <property type="term" value="F:metal ion binding"/>
    <property type="evidence" value="ECO:0007669"/>
    <property type="project" value="UniProtKB-KW"/>
</dbReference>
<proteinExistence type="inferred from homology"/>
<keyword evidence="3" id="KW-0223">Dioxygenase</keyword>
<dbReference type="PANTHER" id="PTHR10543:SF142">
    <property type="entry name" value="OS06G0162550 PROTEIN"/>
    <property type="match status" value="1"/>
</dbReference>
<protein>
    <submittedName>
        <fullName evidence="6">Uncharacterized protein</fullName>
    </submittedName>
</protein>
<organism evidence="6 7">
    <name type="scientific">Dioscorea zingiberensis</name>
    <dbReference type="NCBI Taxonomy" id="325984"/>
    <lineage>
        <taxon>Eukaryota</taxon>
        <taxon>Viridiplantae</taxon>
        <taxon>Streptophyta</taxon>
        <taxon>Embryophyta</taxon>
        <taxon>Tracheophyta</taxon>
        <taxon>Spermatophyta</taxon>
        <taxon>Magnoliopsida</taxon>
        <taxon>Liliopsida</taxon>
        <taxon>Dioscoreales</taxon>
        <taxon>Dioscoreaceae</taxon>
        <taxon>Dioscorea</taxon>
    </lineage>
</organism>
<evidence type="ECO:0000256" key="1">
    <source>
        <dbReference type="ARBA" id="ARBA00006787"/>
    </source>
</evidence>
<dbReference type="GO" id="GO:0009570">
    <property type="term" value="C:chloroplast stroma"/>
    <property type="evidence" value="ECO:0007669"/>
    <property type="project" value="TreeGrafter"/>
</dbReference>
<evidence type="ECO:0000313" key="6">
    <source>
        <dbReference type="EMBL" id="KAJ0986092.1"/>
    </source>
</evidence>
<sequence length="656" mass="73853">MLEREGEMRPHILLEKLIPKPVGIKETTQHLESSPSMLLMDSEASMENKDDGIRYGSNVEVQVANEEADDADNDPLTEVDEAIGDIWQSEPFLKELQQVKLGVGVPEFIKNESLRMLEALVDSTFQFVNQPTLPSQRNFAPVDEIGEEKTVTSIEGEIPADFPEGIYIRNGPNPLFGTLQSTVSPLGRSSNIWVEGEGMLHAIYFTKNPSNNTFTICYKNRYVESETFKIEKEKKRPCFLPAVEGDSLAILAACLLNQLRFGKVNKYISNTNVFEHSGKCFSIAENHIPQEIDMSSLDTLGNWDVNGEWNRPFTAHPKKAPGTGELVITGADAVKPFLVLGVISADGKRLTHQVDIKLERSILCHDMGVTERYNIILDMPLTVDVNRVLRGGSLIKYEKESYARIGVMPRYGDAESIKWFQVQPYCTFHLINAYEDGDEVVVRGCRASESIIPGPEHGLDKFKWFSRGLTFREIKEEYCDDHKDNLEEGFLFARLYEWRLNINNGGVRERYLTGREFSMDFPMINENFIGLRNKFAYVQVADSAASSICGLPMFGSLVKFSFGEVDKFSGCQQLIEVEHHQLGANQFCTGSAFVPRPGGSEEDDGWIISYVHNEETNISQVHIIDTKRFESKAVAKITLPQRVPYGFHGTFIKTPA</sequence>
<dbReference type="GO" id="GO:0010436">
    <property type="term" value="F:carotenoid dioxygenase activity"/>
    <property type="evidence" value="ECO:0007669"/>
    <property type="project" value="TreeGrafter"/>
</dbReference>
<reference evidence="6" key="1">
    <citation type="submission" date="2021-03" db="EMBL/GenBank/DDBJ databases">
        <authorList>
            <person name="Li Z."/>
            <person name="Yang C."/>
        </authorList>
    </citation>
    <scope>NUCLEOTIDE SEQUENCE</scope>
    <source>
        <strain evidence="6">Dzin_1.0</strain>
        <tissue evidence="6">Leaf</tissue>
    </source>
</reference>
<evidence type="ECO:0000256" key="2">
    <source>
        <dbReference type="ARBA" id="ARBA00022723"/>
    </source>
</evidence>
<evidence type="ECO:0000256" key="4">
    <source>
        <dbReference type="ARBA" id="ARBA00023004"/>
    </source>
</evidence>
<feature type="binding site" evidence="5">
    <location>
        <position position="365"/>
    </location>
    <ligand>
        <name>Fe cation</name>
        <dbReference type="ChEBI" id="CHEBI:24875"/>
        <note>catalytic</note>
    </ligand>
</feature>
<dbReference type="Pfam" id="PF03055">
    <property type="entry name" value="RPE65"/>
    <property type="match status" value="1"/>
</dbReference>
<feature type="binding site" evidence="5">
    <location>
        <position position="648"/>
    </location>
    <ligand>
        <name>Fe cation</name>
        <dbReference type="ChEBI" id="CHEBI:24875"/>
        <note>catalytic</note>
    </ligand>
</feature>